<evidence type="ECO:0000313" key="1">
    <source>
        <dbReference type="EMBL" id="MFD1874266.1"/>
    </source>
</evidence>
<protein>
    <submittedName>
        <fullName evidence="1">Uncharacterized protein</fullName>
    </submittedName>
</protein>
<organism evidence="1 2">
    <name type="scientific">Hymenobacter bucti</name>
    <dbReference type="NCBI Taxonomy" id="1844114"/>
    <lineage>
        <taxon>Bacteria</taxon>
        <taxon>Pseudomonadati</taxon>
        <taxon>Bacteroidota</taxon>
        <taxon>Cytophagia</taxon>
        <taxon>Cytophagales</taxon>
        <taxon>Hymenobacteraceae</taxon>
        <taxon>Hymenobacter</taxon>
    </lineage>
</organism>
<dbReference type="EMBL" id="JBHUFD010000006">
    <property type="protein sequence ID" value="MFD1874266.1"/>
    <property type="molecule type" value="Genomic_DNA"/>
</dbReference>
<evidence type="ECO:0000313" key="2">
    <source>
        <dbReference type="Proteomes" id="UP001597197"/>
    </source>
</evidence>
<sequence>MYIIPTTCSATPILPRTFLASEVISAAVQVAQLTLKHPSWPSCRVRAVVARNLNISTVQLRYLLRQAAK</sequence>
<accession>A0ABW4QY44</accession>
<gene>
    <name evidence="1" type="ORF">ACFSDX_17610</name>
</gene>
<comment type="caution">
    <text evidence="1">The sequence shown here is derived from an EMBL/GenBank/DDBJ whole genome shotgun (WGS) entry which is preliminary data.</text>
</comment>
<proteinExistence type="predicted"/>
<keyword evidence="2" id="KW-1185">Reference proteome</keyword>
<dbReference type="RefSeq" id="WP_382315913.1">
    <property type="nucleotide sequence ID" value="NZ_JBHUFD010000006.1"/>
</dbReference>
<reference evidence="2" key="1">
    <citation type="journal article" date="2019" name="Int. J. Syst. Evol. Microbiol.">
        <title>The Global Catalogue of Microorganisms (GCM) 10K type strain sequencing project: providing services to taxonomists for standard genome sequencing and annotation.</title>
        <authorList>
            <consortium name="The Broad Institute Genomics Platform"/>
            <consortium name="The Broad Institute Genome Sequencing Center for Infectious Disease"/>
            <person name="Wu L."/>
            <person name="Ma J."/>
        </authorList>
    </citation>
    <scope>NUCLEOTIDE SEQUENCE [LARGE SCALE GENOMIC DNA]</scope>
    <source>
        <strain evidence="2">CGMCC 1.15795</strain>
    </source>
</reference>
<dbReference type="Proteomes" id="UP001597197">
    <property type="component" value="Unassembled WGS sequence"/>
</dbReference>
<name>A0ABW4QY44_9BACT</name>